<gene>
    <name evidence="1" type="ORF">VP01_9739g1</name>
</gene>
<keyword evidence="2" id="KW-1185">Reference proteome</keyword>
<protein>
    <recommendedName>
        <fullName evidence="3">DUF4219 domain-containing protein</fullName>
    </recommendedName>
</protein>
<dbReference type="Proteomes" id="UP000037035">
    <property type="component" value="Unassembled WGS sequence"/>
</dbReference>
<dbReference type="EMBL" id="LAVV01015424">
    <property type="protein sequence ID" value="KNZ43897.1"/>
    <property type="molecule type" value="Genomic_DNA"/>
</dbReference>
<reference evidence="1 2" key="1">
    <citation type="submission" date="2015-08" db="EMBL/GenBank/DDBJ databases">
        <title>Next Generation Sequencing and Analysis of the Genome of Puccinia sorghi L Schw, the Causal Agent of Maize Common Rust.</title>
        <authorList>
            <person name="Rochi L."/>
            <person name="Burguener G."/>
            <person name="Darino M."/>
            <person name="Turjanski A."/>
            <person name="Kreff E."/>
            <person name="Dieguez M.J."/>
            <person name="Sacco F."/>
        </authorList>
    </citation>
    <scope>NUCLEOTIDE SEQUENCE [LARGE SCALE GENOMIC DNA]</scope>
    <source>
        <strain evidence="1 2">RO10H11247</strain>
    </source>
</reference>
<dbReference type="AlphaFoldDB" id="A0A0L6U6F0"/>
<organism evidence="1 2">
    <name type="scientific">Puccinia sorghi</name>
    <dbReference type="NCBI Taxonomy" id="27349"/>
    <lineage>
        <taxon>Eukaryota</taxon>
        <taxon>Fungi</taxon>
        <taxon>Dikarya</taxon>
        <taxon>Basidiomycota</taxon>
        <taxon>Pucciniomycotina</taxon>
        <taxon>Pucciniomycetes</taxon>
        <taxon>Pucciniales</taxon>
        <taxon>Pucciniaceae</taxon>
        <taxon>Puccinia</taxon>
    </lineage>
</organism>
<comment type="caution">
    <text evidence="1">The sequence shown here is derived from an EMBL/GenBank/DDBJ whole genome shotgun (WGS) entry which is preliminary data.</text>
</comment>
<accession>A0A0L6U6F0</accession>
<sequence>MDKINSTILKTAIKSIPLLSMDNYTLWKNRVENILDLKELLKPLTTDTGVISNTNDVQLQTILTSKLEPSIHANVITHDNEKSSKKIWKSISDYFASSQASNRAWIFNAVLH</sequence>
<name>A0A0L6U6F0_9BASI</name>
<dbReference type="OrthoDB" id="2847449at2759"/>
<proteinExistence type="predicted"/>
<evidence type="ECO:0000313" key="1">
    <source>
        <dbReference type="EMBL" id="KNZ43897.1"/>
    </source>
</evidence>
<evidence type="ECO:0000313" key="2">
    <source>
        <dbReference type="Proteomes" id="UP000037035"/>
    </source>
</evidence>
<evidence type="ECO:0008006" key="3">
    <source>
        <dbReference type="Google" id="ProtNLM"/>
    </source>
</evidence>
<feature type="non-terminal residue" evidence="1">
    <location>
        <position position="112"/>
    </location>
</feature>
<dbReference type="VEuPathDB" id="FungiDB:VP01_9739g1"/>